<feature type="region of interest" description="Disordered" evidence="1">
    <location>
        <begin position="1"/>
        <end position="25"/>
    </location>
</feature>
<evidence type="ECO:0000313" key="2">
    <source>
        <dbReference type="EMBL" id="WBO64093.1"/>
    </source>
</evidence>
<evidence type="ECO:0000256" key="1">
    <source>
        <dbReference type="SAM" id="MobiDB-lite"/>
    </source>
</evidence>
<dbReference type="RefSeq" id="WP_270081855.1">
    <property type="nucleotide sequence ID" value="NZ_CP115300.1"/>
</dbReference>
<accession>A0ABY7P442</accession>
<gene>
    <name evidence="2" type="ORF">O1G22_15265</name>
</gene>
<sequence>MPLAAAGRGLTSTGPAGGPGRPSDAYAAVTEAGTAAVRVERALAAEFTDAERDALTGLLARCVSVLEEQRPGSS</sequence>
<protein>
    <recommendedName>
        <fullName evidence="4">MarR family transcriptional regulator</fullName>
    </recommendedName>
</protein>
<evidence type="ECO:0000313" key="3">
    <source>
        <dbReference type="Proteomes" id="UP001212326"/>
    </source>
</evidence>
<keyword evidence="3" id="KW-1185">Reference proteome</keyword>
<organism evidence="2 3">
    <name type="scientific">Streptomyces camelliae</name>
    <dbReference type="NCBI Taxonomy" id="3004093"/>
    <lineage>
        <taxon>Bacteria</taxon>
        <taxon>Bacillati</taxon>
        <taxon>Actinomycetota</taxon>
        <taxon>Actinomycetes</taxon>
        <taxon>Kitasatosporales</taxon>
        <taxon>Streptomycetaceae</taxon>
        <taxon>Streptomyces</taxon>
    </lineage>
</organism>
<proteinExistence type="predicted"/>
<dbReference type="EMBL" id="CP115300">
    <property type="protein sequence ID" value="WBO64093.1"/>
    <property type="molecule type" value="Genomic_DNA"/>
</dbReference>
<dbReference type="Proteomes" id="UP001212326">
    <property type="component" value="Chromosome"/>
</dbReference>
<evidence type="ECO:0008006" key="4">
    <source>
        <dbReference type="Google" id="ProtNLM"/>
    </source>
</evidence>
<reference evidence="2 3" key="1">
    <citation type="submission" date="2022-12" db="EMBL/GenBank/DDBJ databases">
        <authorList>
            <person name="Mo P."/>
        </authorList>
    </citation>
    <scope>NUCLEOTIDE SEQUENCE [LARGE SCALE GENOMIC DNA]</scope>
    <source>
        <strain evidence="2 3">HUAS 2-6</strain>
    </source>
</reference>
<name>A0ABY7P442_9ACTN</name>